<reference evidence="2" key="1">
    <citation type="journal article" date="2019" name="Int. J. Syst. Evol. Microbiol.">
        <title>The Global Catalogue of Microorganisms (GCM) 10K type strain sequencing project: providing services to taxonomists for standard genome sequencing and annotation.</title>
        <authorList>
            <consortium name="The Broad Institute Genomics Platform"/>
            <consortium name="The Broad Institute Genome Sequencing Center for Infectious Disease"/>
            <person name="Wu L."/>
            <person name="Ma J."/>
        </authorList>
    </citation>
    <scope>NUCLEOTIDE SEQUENCE [LARGE SCALE GENOMIC DNA]</scope>
    <source>
        <strain evidence="2">KCTC 33576</strain>
    </source>
</reference>
<sequence length="201" mass="22843">MKQPATETLYQAAKELTNLYPRLSALVLETHTNPIDHDTKTPHKRAYLEPWNTPAGELKHDIHTQARRYETALNIALFNKATYRGASDELTIAAFNRLAVLIDHAHAQNHASLDVTDAAKLLTTWPRKIRLALDEPLPGEEPWTKAPGNLLCPHCDNRLELQPGWKDHPDTADVICRHCKDDNGEWLRWKPDTWVGILQDA</sequence>
<gene>
    <name evidence="1" type="ORF">ACFSYH_02000</name>
</gene>
<proteinExistence type="predicted"/>
<dbReference type="EMBL" id="JBHUOP010000001">
    <property type="protein sequence ID" value="MFD2839344.1"/>
    <property type="molecule type" value="Genomic_DNA"/>
</dbReference>
<evidence type="ECO:0000313" key="2">
    <source>
        <dbReference type="Proteomes" id="UP001597391"/>
    </source>
</evidence>
<evidence type="ECO:0000313" key="1">
    <source>
        <dbReference type="EMBL" id="MFD2839344.1"/>
    </source>
</evidence>
<organism evidence="1 2">
    <name type="scientific">Populibacterium corticicola</name>
    <dbReference type="NCBI Taxonomy" id="1812826"/>
    <lineage>
        <taxon>Bacteria</taxon>
        <taxon>Bacillati</taxon>
        <taxon>Actinomycetota</taxon>
        <taxon>Actinomycetes</taxon>
        <taxon>Micrococcales</taxon>
        <taxon>Jonesiaceae</taxon>
        <taxon>Populibacterium</taxon>
    </lineage>
</organism>
<accession>A0ABW5XC81</accession>
<dbReference type="Proteomes" id="UP001597391">
    <property type="component" value="Unassembled WGS sequence"/>
</dbReference>
<name>A0ABW5XC81_9MICO</name>
<keyword evidence="2" id="KW-1185">Reference proteome</keyword>
<protein>
    <submittedName>
        <fullName evidence="1">Uncharacterized protein</fullName>
    </submittedName>
</protein>
<comment type="caution">
    <text evidence="1">The sequence shown here is derived from an EMBL/GenBank/DDBJ whole genome shotgun (WGS) entry which is preliminary data.</text>
</comment>
<dbReference type="RefSeq" id="WP_377464799.1">
    <property type="nucleotide sequence ID" value="NZ_JBHUOP010000001.1"/>
</dbReference>